<dbReference type="AlphaFoldDB" id="A0A919A6N2"/>
<dbReference type="NCBIfam" id="NF005589">
    <property type="entry name" value="PRK07314.1"/>
    <property type="match status" value="1"/>
</dbReference>
<comment type="similarity">
    <text evidence="1 4">Belongs to the thiolase-like superfamily. Beta-ketoacyl-ACP synthases family.</text>
</comment>
<evidence type="ECO:0000256" key="4">
    <source>
        <dbReference type="RuleBase" id="RU003694"/>
    </source>
</evidence>
<dbReference type="FunFam" id="3.40.47.10:FF:000018">
    <property type="entry name" value="3-oxoacyl-[acyl-carrier-protein] synthase 2"/>
    <property type="match status" value="1"/>
</dbReference>
<reference evidence="7" key="1">
    <citation type="journal article" date="2014" name="Int. J. Syst. Evol. Microbiol.">
        <title>Complete genome sequence of Corynebacterium casei LMG S-19264T (=DSM 44701T), isolated from a smear-ripened cheese.</title>
        <authorList>
            <consortium name="US DOE Joint Genome Institute (JGI-PGF)"/>
            <person name="Walter F."/>
            <person name="Albersmeier A."/>
            <person name="Kalinowski J."/>
            <person name="Ruckert C."/>
        </authorList>
    </citation>
    <scope>NUCLEOTIDE SEQUENCE</scope>
    <source>
        <strain evidence="7">JCM 4784</strain>
    </source>
</reference>
<dbReference type="InterPro" id="IPR014031">
    <property type="entry name" value="Ketoacyl_synth_C"/>
</dbReference>
<reference evidence="7" key="2">
    <citation type="submission" date="2020-09" db="EMBL/GenBank/DDBJ databases">
        <authorList>
            <person name="Sun Q."/>
            <person name="Ohkuma M."/>
        </authorList>
    </citation>
    <scope>NUCLEOTIDE SEQUENCE</scope>
    <source>
        <strain evidence="7">JCM 4784</strain>
    </source>
</reference>
<dbReference type="Pfam" id="PF02801">
    <property type="entry name" value="Ketoacyl-synt_C"/>
    <property type="match status" value="1"/>
</dbReference>
<dbReference type="EMBL" id="BNBT01000159">
    <property type="protein sequence ID" value="GHE88884.1"/>
    <property type="molecule type" value="Genomic_DNA"/>
</dbReference>
<evidence type="ECO:0000259" key="6">
    <source>
        <dbReference type="PROSITE" id="PS52004"/>
    </source>
</evidence>
<proteinExistence type="inferred from homology"/>
<dbReference type="SMART" id="SM00825">
    <property type="entry name" value="PKS_KS"/>
    <property type="match status" value="1"/>
</dbReference>
<comment type="caution">
    <text evidence="7">The sequence shown here is derived from an EMBL/GenBank/DDBJ whole genome shotgun (WGS) entry which is preliminary data.</text>
</comment>
<feature type="domain" description="Ketosynthase family 3 (KS3)" evidence="6">
    <location>
        <begin position="45"/>
        <end position="448"/>
    </location>
</feature>
<dbReference type="CDD" id="cd00834">
    <property type="entry name" value="KAS_I_II"/>
    <property type="match status" value="1"/>
</dbReference>
<feature type="region of interest" description="Disordered" evidence="5">
    <location>
        <begin position="1"/>
        <end position="42"/>
    </location>
</feature>
<accession>A0A919A6N2</accession>
<dbReference type="PANTHER" id="PTHR11712">
    <property type="entry name" value="POLYKETIDE SYNTHASE-RELATED"/>
    <property type="match status" value="1"/>
</dbReference>
<dbReference type="GO" id="GO:0030497">
    <property type="term" value="P:fatty acid elongation"/>
    <property type="evidence" value="ECO:0007669"/>
    <property type="project" value="UniProtKB-ARBA"/>
</dbReference>
<dbReference type="InterPro" id="IPR000794">
    <property type="entry name" value="Beta-ketoacyl_synthase"/>
</dbReference>
<evidence type="ECO:0000313" key="7">
    <source>
        <dbReference type="EMBL" id="GHE88884.1"/>
    </source>
</evidence>
<evidence type="ECO:0000256" key="2">
    <source>
        <dbReference type="ARBA" id="ARBA00022679"/>
    </source>
</evidence>
<dbReference type="SUPFAM" id="SSF53901">
    <property type="entry name" value="Thiolase-like"/>
    <property type="match status" value="2"/>
</dbReference>
<dbReference type="PROSITE" id="PS52004">
    <property type="entry name" value="KS3_2"/>
    <property type="match status" value="1"/>
</dbReference>
<dbReference type="PROSITE" id="PS00606">
    <property type="entry name" value="KS3_1"/>
    <property type="match status" value="1"/>
</dbReference>
<dbReference type="InterPro" id="IPR018201">
    <property type="entry name" value="Ketoacyl_synth_AS"/>
</dbReference>
<dbReference type="PANTHER" id="PTHR11712:SF347">
    <property type="entry name" value="BETA KETOACYL-ACYL CARRIER PROTEIN SYNTHASE"/>
    <property type="match status" value="1"/>
</dbReference>
<sequence length="449" mass="45049">MTPREPRHGGAPAAGPAHGPGTPGATTATTRPTPDLLTGAASPERDTVVVTGVGLVTAAGIGAAATWAGVCRGESAAATDPALAGLPVDISCTVPGFSPRQHVGRRSALTQDRFTQLSVAAAREAVADSGLDPETWDGARVGVVVGCGLGGVTTWEAQHRRLLDDGPKAVSALLIPMLVPNMVAGHLAMDLRATGPNLVTATACASGATALGTALQLLRDGSCDVVVAGGGEAGVTPLMVTGFAQMGALSRRCAEPAAASRPFDRDRDGFVIGEGSGMLVLERAADARAWGATARARLAGYGASADAHHLTAPDPRGTGVLQALRTALARADVVPDEVDHVNAHGTATPLNDAVEAAVVRKFLGTGAAVTSTKGVLGHTLGAAGAIEAALTVLAVQHATVPPTANLHHQDPDVDLDVVTGAPRERTVEVAVSNSFGFGGQNAVLVVTRA</sequence>
<dbReference type="Proteomes" id="UP000608024">
    <property type="component" value="Unassembled WGS sequence"/>
</dbReference>
<dbReference type="InterPro" id="IPR020841">
    <property type="entry name" value="PKS_Beta-ketoAc_synthase_dom"/>
</dbReference>
<name>A0A919A6N2_9ACTN</name>
<dbReference type="InterPro" id="IPR014030">
    <property type="entry name" value="Ketoacyl_synth_N"/>
</dbReference>
<evidence type="ECO:0000313" key="8">
    <source>
        <dbReference type="Proteomes" id="UP000608024"/>
    </source>
</evidence>
<dbReference type="Pfam" id="PF00109">
    <property type="entry name" value="ketoacyl-synt"/>
    <property type="match status" value="1"/>
</dbReference>
<protein>
    <submittedName>
        <fullName evidence="7">3-oxoacyl-[acyl-carrier-protein] synthase 2</fullName>
    </submittedName>
</protein>
<dbReference type="RefSeq" id="WP_190139751.1">
    <property type="nucleotide sequence ID" value="NZ_BNBT01000159.1"/>
</dbReference>
<feature type="compositionally biased region" description="Low complexity" evidence="5">
    <location>
        <begin position="9"/>
        <end position="34"/>
    </location>
</feature>
<keyword evidence="8" id="KW-1185">Reference proteome</keyword>
<keyword evidence="3" id="KW-0012">Acyltransferase</keyword>
<dbReference type="GO" id="GO:0004315">
    <property type="term" value="F:3-oxoacyl-[acyl-carrier-protein] synthase activity"/>
    <property type="evidence" value="ECO:0007669"/>
    <property type="project" value="InterPro"/>
</dbReference>
<evidence type="ECO:0000256" key="5">
    <source>
        <dbReference type="SAM" id="MobiDB-lite"/>
    </source>
</evidence>
<dbReference type="Gene3D" id="3.40.47.10">
    <property type="match status" value="2"/>
</dbReference>
<organism evidence="7 8">
    <name type="scientific">Streptomyces longispororuber</name>
    <dbReference type="NCBI Taxonomy" id="68230"/>
    <lineage>
        <taxon>Bacteria</taxon>
        <taxon>Bacillati</taxon>
        <taxon>Actinomycetota</taxon>
        <taxon>Actinomycetes</taxon>
        <taxon>Kitasatosporales</taxon>
        <taxon>Streptomycetaceae</taxon>
        <taxon>Streptomyces</taxon>
    </lineage>
</organism>
<evidence type="ECO:0000256" key="3">
    <source>
        <dbReference type="ARBA" id="ARBA00023315"/>
    </source>
</evidence>
<dbReference type="InterPro" id="IPR016039">
    <property type="entry name" value="Thiolase-like"/>
</dbReference>
<dbReference type="FunFam" id="3.40.47.10:FF:000029">
    <property type="entry name" value="3-oxoacyl-[acyl-carrier-protein] synthase 1"/>
    <property type="match status" value="1"/>
</dbReference>
<evidence type="ECO:0000256" key="1">
    <source>
        <dbReference type="ARBA" id="ARBA00008467"/>
    </source>
</evidence>
<keyword evidence="2 4" id="KW-0808">Transferase</keyword>
<gene>
    <name evidence="7" type="ORF">GCM10018785_65190</name>
</gene>